<dbReference type="InterPro" id="IPR009057">
    <property type="entry name" value="Homeodomain-like_sf"/>
</dbReference>
<dbReference type="InterPro" id="IPR014710">
    <property type="entry name" value="RmlC-like_jellyroll"/>
</dbReference>
<dbReference type="Pfam" id="PF02311">
    <property type="entry name" value="AraC_binding"/>
    <property type="match status" value="1"/>
</dbReference>
<keyword evidence="1" id="KW-0805">Transcription regulation</keyword>
<proteinExistence type="predicted"/>
<dbReference type="PROSITE" id="PS01124">
    <property type="entry name" value="HTH_ARAC_FAMILY_2"/>
    <property type="match status" value="1"/>
</dbReference>
<dbReference type="AlphaFoldDB" id="A0A917HNW2"/>
<evidence type="ECO:0000256" key="3">
    <source>
        <dbReference type="ARBA" id="ARBA00023163"/>
    </source>
</evidence>
<dbReference type="InterPro" id="IPR018060">
    <property type="entry name" value="HTH_AraC"/>
</dbReference>
<dbReference type="PANTHER" id="PTHR43280:SF2">
    <property type="entry name" value="HTH-TYPE TRANSCRIPTIONAL REGULATOR EXSA"/>
    <property type="match status" value="1"/>
</dbReference>
<feature type="domain" description="HTH araC/xylS-type" evidence="4">
    <location>
        <begin position="170"/>
        <end position="272"/>
    </location>
</feature>
<comment type="caution">
    <text evidence="5">The sequence shown here is derived from an EMBL/GenBank/DDBJ whole genome shotgun (WGS) entry which is preliminary data.</text>
</comment>
<keyword evidence="3" id="KW-0804">Transcription</keyword>
<keyword evidence="6" id="KW-1185">Reference proteome</keyword>
<dbReference type="PANTHER" id="PTHR43280">
    <property type="entry name" value="ARAC-FAMILY TRANSCRIPTIONAL REGULATOR"/>
    <property type="match status" value="1"/>
</dbReference>
<accession>A0A917HNW2</accession>
<dbReference type="Pfam" id="PF12833">
    <property type="entry name" value="HTH_18"/>
    <property type="match status" value="1"/>
</dbReference>
<name>A0A917HNW2_9BACT</name>
<dbReference type="Proteomes" id="UP000647241">
    <property type="component" value="Unassembled WGS sequence"/>
</dbReference>
<gene>
    <name evidence="5" type="ORF">GCM10011585_30310</name>
</gene>
<sequence>MLQRLNLPPKLDGMAWRYANPAGANRRHHHAELELNLVTRGTGTYLLNNLRYQIRRGDLLWLFPAQEHVLIEQTPDFQMWIVVFKRRAIKRHATDAASRSLLQKSLAADACRRLKQQDIAHFEEIFSNLSTATAEPGLLNAGLAYALLHSWKCFQSAGEVSARNIHPAVERAAHLILHNSAAHNLDDLAHRVGLSPARLSRLFKQQTGLSIVDFRNRQRMQRFLEQYDAQRQTGHAPTLLEAAFEAGFGSYPQFHRVFRQLAGCSPAEYQRRHNL</sequence>
<dbReference type="Gene3D" id="2.60.120.10">
    <property type="entry name" value="Jelly Rolls"/>
    <property type="match status" value="1"/>
</dbReference>
<dbReference type="InterPro" id="IPR003313">
    <property type="entry name" value="AraC-bd"/>
</dbReference>
<dbReference type="GO" id="GO:0043565">
    <property type="term" value="F:sequence-specific DNA binding"/>
    <property type="evidence" value="ECO:0007669"/>
    <property type="project" value="InterPro"/>
</dbReference>
<evidence type="ECO:0000313" key="5">
    <source>
        <dbReference type="EMBL" id="GGG84473.1"/>
    </source>
</evidence>
<reference evidence="5" key="2">
    <citation type="submission" date="2020-09" db="EMBL/GenBank/DDBJ databases">
        <authorList>
            <person name="Sun Q."/>
            <person name="Zhou Y."/>
        </authorList>
    </citation>
    <scope>NUCLEOTIDE SEQUENCE</scope>
    <source>
        <strain evidence="5">CGMCC 1.12997</strain>
    </source>
</reference>
<protein>
    <recommendedName>
        <fullName evidence="4">HTH araC/xylS-type domain-containing protein</fullName>
    </recommendedName>
</protein>
<dbReference type="SUPFAM" id="SSF51215">
    <property type="entry name" value="Regulatory protein AraC"/>
    <property type="match status" value="1"/>
</dbReference>
<dbReference type="InterPro" id="IPR037923">
    <property type="entry name" value="HTH-like"/>
</dbReference>
<evidence type="ECO:0000259" key="4">
    <source>
        <dbReference type="PROSITE" id="PS01124"/>
    </source>
</evidence>
<dbReference type="SUPFAM" id="SSF46689">
    <property type="entry name" value="Homeodomain-like"/>
    <property type="match status" value="2"/>
</dbReference>
<dbReference type="Gene3D" id="1.10.10.60">
    <property type="entry name" value="Homeodomain-like"/>
    <property type="match status" value="2"/>
</dbReference>
<dbReference type="EMBL" id="BMGT01000003">
    <property type="protein sequence ID" value="GGG84473.1"/>
    <property type="molecule type" value="Genomic_DNA"/>
</dbReference>
<dbReference type="RefSeq" id="WP_188555009.1">
    <property type="nucleotide sequence ID" value="NZ_BMGT01000003.1"/>
</dbReference>
<evidence type="ECO:0000256" key="1">
    <source>
        <dbReference type="ARBA" id="ARBA00023015"/>
    </source>
</evidence>
<dbReference type="GO" id="GO:0003700">
    <property type="term" value="F:DNA-binding transcription factor activity"/>
    <property type="evidence" value="ECO:0007669"/>
    <property type="project" value="InterPro"/>
</dbReference>
<dbReference type="SMART" id="SM00342">
    <property type="entry name" value="HTH_ARAC"/>
    <property type="match status" value="1"/>
</dbReference>
<keyword evidence="2" id="KW-0238">DNA-binding</keyword>
<evidence type="ECO:0000256" key="2">
    <source>
        <dbReference type="ARBA" id="ARBA00023125"/>
    </source>
</evidence>
<reference evidence="5" key="1">
    <citation type="journal article" date="2014" name="Int. J. Syst. Evol. Microbiol.">
        <title>Complete genome sequence of Corynebacterium casei LMG S-19264T (=DSM 44701T), isolated from a smear-ripened cheese.</title>
        <authorList>
            <consortium name="US DOE Joint Genome Institute (JGI-PGF)"/>
            <person name="Walter F."/>
            <person name="Albersmeier A."/>
            <person name="Kalinowski J."/>
            <person name="Ruckert C."/>
        </authorList>
    </citation>
    <scope>NUCLEOTIDE SEQUENCE</scope>
    <source>
        <strain evidence="5">CGMCC 1.12997</strain>
    </source>
</reference>
<evidence type="ECO:0000313" key="6">
    <source>
        <dbReference type="Proteomes" id="UP000647241"/>
    </source>
</evidence>
<organism evidence="5 6">
    <name type="scientific">Edaphobacter dinghuensis</name>
    <dbReference type="NCBI Taxonomy" id="1560005"/>
    <lineage>
        <taxon>Bacteria</taxon>
        <taxon>Pseudomonadati</taxon>
        <taxon>Acidobacteriota</taxon>
        <taxon>Terriglobia</taxon>
        <taxon>Terriglobales</taxon>
        <taxon>Acidobacteriaceae</taxon>
        <taxon>Edaphobacter</taxon>
    </lineage>
</organism>